<keyword evidence="1" id="KW-0812">Transmembrane</keyword>
<evidence type="ECO:0000313" key="2">
    <source>
        <dbReference type="EMBL" id="PJZ65431.1"/>
    </source>
</evidence>
<evidence type="ECO:0000256" key="1">
    <source>
        <dbReference type="SAM" id="Phobius"/>
    </source>
</evidence>
<organism evidence="2 3">
    <name type="scientific">Leptospira wolffii</name>
    <dbReference type="NCBI Taxonomy" id="409998"/>
    <lineage>
        <taxon>Bacteria</taxon>
        <taxon>Pseudomonadati</taxon>
        <taxon>Spirochaetota</taxon>
        <taxon>Spirochaetia</taxon>
        <taxon>Leptospirales</taxon>
        <taxon>Leptospiraceae</taxon>
        <taxon>Leptospira</taxon>
    </lineage>
</organism>
<gene>
    <name evidence="2" type="ORF">CH371_13650</name>
</gene>
<evidence type="ECO:0000313" key="3">
    <source>
        <dbReference type="Proteomes" id="UP000231912"/>
    </source>
</evidence>
<dbReference type="AlphaFoldDB" id="A0A2M9ZAF9"/>
<proteinExistence type="predicted"/>
<comment type="caution">
    <text evidence="2">The sequence shown here is derived from an EMBL/GenBank/DDBJ whole genome shotgun (WGS) entry which is preliminary data.</text>
</comment>
<accession>A0A2M9ZAF9</accession>
<keyword evidence="1" id="KW-1133">Transmembrane helix</keyword>
<protein>
    <submittedName>
        <fullName evidence="2">Uncharacterized protein</fullName>
    </submittedName>
</protein>
<reference evidence="2 3" key="1">
    <citation type="submission" date="2017-07" db="EMBL/GenBank/DDBJ databases">
        <title>Leptospira spp. isolated from tropical soils.</title>
        <authorList>
            <person name="Thibeaux R."/>
            <person name="Iraola G."/>
            <person name="Ferres I."/>
            <person name="Bierque E."/>
            <person name="Girault D."/>
            <person name="Soupe-Gilbert M.-E."/>
            <person name="Picardeau M."/>
            <person name="Goarant C."/>
        </authorList>
    </citation>
    <scope>NUCLEOTIDE SEQUENCE [LARGE SCALE GENOMIC DNA]</scope>
    <source>
        <strain evidence="2 3">FH2-C-A2</strain>
    </source>
</reference>
<feature type="transmembrane region" description="Helical" evidence="1">
    <location>
        <begin position="21"/>
        <end position="39"/>
    </location>
</feature>
<name>A0A2M9ZAF9_9LEPT</name>
<sequence length="201" mass="22235">MGDRGLAKTQNDLETFQKSNFLGWKIRIFLAFFAILTLVHCPWDNSPDQTTNFFILSLLLPEDTSPLKCGTYPNTTVNYVTTDLQPVVYTMSPGPNSDVDPNANIVAAMFILSHVKAGQVLVLKSTSTDLTHIVQDNYDFLLEDGCPPQFIDPSNNVAITVYTANEIRFQVNRSGNYSIATSSGIVNTFAAEPMDVTMQLE</sequence>
<dbReference type="Proteomes" id="UP000231912">
    <property type="component" value="Unassembled WGS sequence"/>
</dbReference>
<dbReference type="EMBL" id="NPDT01000005">
    <property type="protein sequence ID" value="PJZ65431.1"/>
    <property type="molecule type" value="Genomic_DNA"/>
</dbReference>
<keyword evidence="1" id="KW-0472">Membrane</keyword>